<keyword evidence="2" id="KW-1185">Reference proteome</keyword>
<protein>
    <submittedName>
        <fullName evidence="1">Uncharacterized protein</fullName>
    </submittedName>
</protein>
<evidence type="ECO:0000313" key="1">
    <source>
        <dbReference type="EMBL" id="MBB5158656.1"/>
    </source>
</evidence>
<dbReference type="Proteomes" id="UP000584374">
    <property type="component" value="Unassembled WGS sequence"/>
</dbReference>
<dbReference type="AlphaFoldDB" id="A0A840QE11"/>
<proteinExistence type="predicted"/>
<dbReference type="EMBL" id="JACHIW010000002">
    <property type="protein sequence ID" value="MBB5158656.1"/>
    <property type="molecule type" value="Genomic_DNA"/>
</dbReference>
<reference evidence="1 2" key="1">
    <citation type="submission" date="2020-08" db="EMBL/GenBank/DDBJ databases">
        <title>Sequencing the genomes of 1000 actinobacteria strains.</title>
        <authorList>
            <person name="Klenk H.-P."/>
        </authorList>
    </citation>
    <scope>NUCLEOTIDE SEQUENCE [LARGE SCALE GENOMIC DNA]</scope>
    <source>
        <strain evidence="1 2">DSM 45584</strain>
    </source>
</reference>
<organism evidence="1 2">
    <name type="scientific">Saccharopolyspora phatthalungensis</name>
    <dbReference type="NCBI Taxonomy" id="664693"/>
    <lineage>
        <taxon>Bacteria</taxon>
        <taxon>Bacillati</taxon>
        <taxon>Actinomycetota</taxon>
        <taxon>Actinomycetes</taxon>
        <taxon>Pseudonocardiales</taxon>
        <taxon>Pseudonocardiaceae</taxon>
        <taxon>Saccharopolyspora</taxon>
    </lineage>
</organism>
<gene>
    <name evidence="1" type="ORF">BJ970_006255</name>
</gene>
<comment type="caution">
    <text evidence="1">The sequence shown here is derived from an EMBL/GenBank/DDBJ whole genome shotgun (WGS) entry which is preliminary data.</text>
</comment>
<dbReference type="RefSeq" id="WP_184730559.1">
    <property type="nucleotide sequence ID" value="NZ_JACHIW010000002.1"/>
</dbReference>
<sequence length="84" mass="9219">MSSSDGAHDIGFHATVRARRLRFQAEPDVRVEFLGTAQGESSADRVGLPRRVAAGVTYRDVRIDYRLTASVDDPFADGPDDQRA</sequence>
<accession>A0A840QE11</accession>
<name>A0A840QE11_9PSEU</name>
<evidence type="ECO:0000313" key="2">
    <source>
        <dbReference type="Proteomes" id="UP000584374"/>
    </source>
</evidence>